<comment type="caution">
    <text evidence="11">The sequence shown here is derived from an EMBL/GenBank/DDBJ whole genome shotgun (WGS) entry which is preliminary data.</text>
</comment>
<dbReference type="PANTHER" id="PTHR13481:SF0">
    <property type="entry name" value="SREBP REGULATING GENE PROTEIN"/>
    <property type="match status" value="1"/>
</dbReference>
<dbReference type="EMBL" id="SIDB01000002">
    <property type="protein sequence ID" value="KAI3436532.1"/>
    <property type="molecule type" value="Genomic_DNA"/>
</dbReference>
<keyword evidence="10" id="KW-0732">Signal</keyword>
<evidence type="ECO:0000313" key="12">
    <source>
        <dbReference type="Proteomes" id="UP001055712"/>
    </source>
</evidence>
<keyword evidence="6" id="KW-0325">Glycoprotein</keyword>
<protein>
    <recommendedName>
        <fullName evidence="8">SREBP regulating gene protein</fullName>
    </recommendedName>
</protein>
<proteinExistence type="inferred from homology"/>
<evidence type="ECO:0000256" key="10">
    <source>
        <dbReference type="SAM" id="SignalP"/>
    </source>
</evidence>
<dbReference type="InterPro" id="IPR019352">
    <property type="entry name" value="SPRING1"/>
</dbReference>
<feature type="signal peptide" evidence="10">
    <location>
        <begin position="1"/>
        <end position="24"/>
    </location>
</feature>
<keyword evidence="4" id="KW-0333">Golgi apparatus</keyword>
<evidence type="ECO:0000256" key="7">
    <source>
        <dbReference type="ARBA" id="ARBA00023461"/>
    </source>
</evidence>
<reference evidence="11" key="1">
    <citation type="journal article" date="2019" name="Plant J.">
        <title>Chlorella vulgaris genome assembly and annotation reveals the molecular basis for metabolic acclimation to high light conditions.</title>
        <authorList>
            <person name="Cecchin M."/>
            <person name="Marcolungo L."/>
            <person name="Rossato M."/>
            <person name="Girolomoni L."/>
            <person name="Cosentino E."/>
            <person name="Cuine S."/>
            <person name="Li-Beisson Y."/>
            <person name="Delledonne M."/>
            <person name="Ballottari M."/>
        </authorList>
    </citation>
    <scope>NUCLEOTIDE SEQUENCE</scope>
    <source>
        <strain evidence="11">211/11P</strain>
    </source>
</reference>
<comment type="subcellular location">
    <subcellularLocation>
        <location evidence="1">Golgi apparatus membrane</location>
        <topology evidence="1">Single-pass membrane protein</topology>
    </subcellularLocation>
</comment>
<name>A0A9D4Z1F0_CHLVU</name>
<gene>
    <name evidence="11" type="ORF">D9Q98_005949</name>
</gene>
<reference evidence="11" key="2">
    <citation type="submission" date="2020-11" db="EMBL/GenBank/DDBJ databases">
        <authorList>
            <person name="Cecchin M."/>
            <person name="Marcolungo L."/>
            <person name="Rossato M."/>
            <person name="Girolomoni L."/>
            <person name="Cosentino E."/>
            <person name="Cuine S."/>
            <person name="Li-Beisson Y."/>
            <person name="Delledonne M."/>
            <person name="Ballottari M."/>
        </authorList>
    </citation>
    <scope>NUCLEOTIDE SEQUENCE</scope>
    <source>
        <strain evidence="11">211/11P</strain>
        <tissue evidence="11">Whole cell</tissue>
    </source>
</reference>
<organism evidence="11 12">
    <name type="scientific">Chlorella vulgaris</name>
    <name type="common">Green alga</name>
    <dbReference type="NCBI Taxonomy" id="3077"/>
    <lineage>
        <taxon>Eukaryota</taxon>
        <taxon>Viridiplantae</taxon>
        <taxon>Chlorophyta</taxon>
        <taxon>core chlorophytes</taxon>
        <taxon>Trebouxiophyceae</taxon>
        <taxon>Chlorellales</taxon>
        <taxon>Chlorellaceae</taxon>
        <taxon>Chlorella clade</taxon>
        <taxon>Chlorella</taxon>
    </lineage>
</organism>
<dbReference type="OrthoDB" id="70142at2759"/>
<dbReference type="GO" id="GO:0000139">
    <property type="term" value="C:Golgi membrane"/>
    <property type="evidence" value="ECO:0007669"/>
    <property type="project" value="UniProtKB-SubCell"/>
</dbReference>
<dbReference type="Proteomes" id="UP001055712">
    <property type="component" value="Unassembled WGS sequence"/>
</dbReference>
<evidence type="ECO:0000256" key="6">
    <source>
        <dbReference type="ARBA" id="ARBA00023180"/>
    </source>
</evidence>
<dbReference type="Pfam" id="PF10218">
    <property type="entry name" value="SPRING1"/>
    <property type="match status" value="1"/>
</dbReference>
<keyword evidence="12" id="KW-1185">Reference proteome</keyword>
<evidence type="ECO:0000256" key="9">
    <source>
        <dbReference type="SAM" id="MobiDB-lite"/>
    </source>
</evidence>
<evidence type="ECO:0000256" key="3">
    <source>
        <dbReference type="ARBA" id="ARBA00022989"/>
    </source>
</evidence>
<evidence type="ECO:0000256" key="8">
    <source>
        <dbReference type="ARBA" id="ARBA00023485"/>
    </source>
</evidence>
<keyword evidence="3" id="KW-1133">Transmembrane helix</keyword>
<sequence length="343" mass="36572">MVAPTPVAKALLLLAALCVSSAAAQQQRTLNQAADGCSNTQSGRWFIADDRGMVCPRDSLNYGTGCCTDGEQHACTSCQVDDKCCSQYEYCVSCCLKPENKPEQHMGSLFRGRNKPETGLWSTPFDYCQAVCRTTARSTQHENAFILERRHCFSKLGRPRVPVLPAPPLPPHITMVAGGPGQNCDVACALKQMVCRGEHFVGINDCNSLRAKFMCEAGCGESAPDQTEFPGYLEGSAPKHQRPAFCAFLPPFAPDTAPAFNCTRGNGSVRRLCPCEPLPAAVVAAATQQAAAAEQTAGDSGGVAAKEADGASAGEQQQQQVAAAVLQVEQEQQQQAKNEVVEE</sequence>
<dbReference type="AlphaFoldDB" id="A0A9D4Z1F0"/>
<evidence type="ECO:0000256" key="5">
    <source>
        <dbReference type="ARBA" id="ARBA00023136"/>
    </source>
</evidence>
<evidence type="ECO:0000256" key="4">
    <source>
        <dbReference type="ARBA" id="ARBA00023034"/>
    </source>
</evidence>
<dbReference type="PANTHER" id="PTHR13481">
    <property type="entry name" value="SREBP REGULATING GENE PROTEIN"/>
    <property type="match status" value="1"/>
</dbReference>
<keyword evidence="2" id="KW-0812">Transmembrane</keyword>
<comment type="similarity">
    <text evidence="7">Belongs to the SPRING family.</text>
</comment>
<evidence type="ECO:0000256" key="2">
    <source>
        <dbReference type="ARBA" id="ARBA00022692"/>
    </source>
</evidence>
<dbReference type="GO" id="GO:2000640">
    <property type="term" value="P:positive regulation of SREBP signaling pathway"/>
    <property type="evidence" value="ECO:0007669"/>
    <property type="project" value="InterPro"/>
</dbReference>
<feature type="region of interest" description="Disordered" evidence="9">
    <location>
        <begin position="294"/>
        <end position="343"/>
    </location>
</feature>
<feature type="compositionally biased region" description="Low complexity" evidence="9">
    <location>
        <begin position="313"/>
        <end position="343"/>
    </location>
</feature>
<evidence type="ECO:0000313" key="11">
    <source>
        <dbReference type="EMBL" id="KAI3436532.1"/>
    </source>
</evidence>
<feature type="chain" id="PRO_5039467408" description="SREBP regulating gene protein" evidence="10">
    <location>
        <begin position="25"/>
        <end position="343"/>
    </location>
</feature>
<accession>A0A9D4Z1F0</accession>
<keyword evidence="5" id="KW-0472">Membrane</keyword>
<evidence type="ECO:0000256" key="1">
    <source>
        <dbReference type="ARBA" id="ARBA00004194"/>
    </source>
</evidence>